<dbReference type="Proteomes" id="UP001249020">
    <property type="component" value="Unassembled WGS sequence"/>
</dbReference>
<gene>
    <name evidence="2" type="ORF">RM544_05365</name>
</gene>
<accession>A0AAW8QYD1</accession>
<reference evidence="2 3" key="1">
    <citation type="submission" date="2023-09" db="EMBL/GenBank/DDBJ databases">
        <authorList>
            <person name="Rey-Velasco X."/>
        </authorList>
    </citation>
    <scope>NUCLEOTIDE SEQUENCE [LARGE SCALE GENOMIC DNA]</scope>
    <source>
        <strain evidence="2 3">W409</strain>
    </source>
</reference>
<dbReference type="InterPro" id="IPR001279">
    <property type="entry name" value="Metallo-B-lactamas"/>
</dbReference>
<dbReference type="Pfam" id="PF12706">
    <property type="entry name" value="Lactamase_B_2"/>
    <property type="match status" value="1"/>
</dbReference>
<dbReference type="PROSITE" id="PS51257">
    <property type="entry name" value="PROKAR_LIPOPROTEIN"/>
    <property type="match status" value="1"/>
</dbReference>
<evidence type="ECO:0000259" key="1">
    <source>
        <dbReference type="Pfam" id="PF12706"/>
    </source>
</evidence>
<keyword evidence="3" id="KW-1185">Reference proteome</keyword>
<evidence type="ECO:0000313" key="3">
    <source>
        <dbReference type="Proteomes" id="UP001249020"/>
    </source>
</evidence>
<dbReference type="EMBL" id="JAVRIE010000002">
    <property type="protein sequence ID" value="MDT0581957.1"/>
    <property type="molecule type" value="Genomic_DNA"/>
</dbReference>
<dbReference type="GO" id="GO:0005737">
    <property type="term" value="C:cytoplasm"/>
    <property type="evidence" value="ECO:0007669"/>
    <property type="project" value="TreeGrafter"/>
</dbReference>
<dbReference type="PANTHER" id="PTHR15032:SF4">
    <property type="entry name" value="N-ACYL-PHOSPHATIDYLETHANOLAMINE-HYDROLYZING PHOSPHOLIPASE D"/>
    <property type="match status" value="1"/>
</dbReference>
<feature type="domain" description="Metallo-beta-lactamase" evidence="1">
    <location>
        <begin position="131"/>
        <end position="338"/>
    </location>
</feature>
<dbReference type="RefSeq" id="WP_311360751.1">
    <property type="nucleotide sequence ID" value="NZ_JAVRIE010000002.1"/>
</dbReference>
<comment type="caution">
    <text evidence="2">The sequence shown here is derived from an EMBL/GenBank/DDBJ whole genome shotgun (WGS) entry which is preliminary data.</text>
</comment>
<organism evidence="2 3">
    <name type="scientific">Brumicola blandensis</name>
    <dbReference type="NCBI Taxonomy" id="3075611"/>
    <lineage>
        <taxon>Bacteria</taxon>
        <taxon>Pseudomonadati</taxon>
        <taxon>Pseudomonadota</taxon>
        <taxon>Gammaproteobacteria</taxon>
        <taxon>Alteromonadales</taxon>
        <taxon>Alteromonadaceae</taxon>
        <taxon>Brumicola</taxon>
    </lineage>
</organism>
<protein>
    <submittedName>
        <fullName evidence="2">MBL fold metallo-hydrolase</fullName>
    </submittedName>
</protein>
<dbReference type="SUPFAM" id="SSF56281">
    <property type="entry name" value="Metallo-hydrolase/oxidoreductase"/>
    <property type="match status" value="1"/>
</dbReference>
<sequence length="382" mass="43209">MRNMTKSHTSAKYQLTWSHRLIGLIFIVFLASCAGTDSFQQRKGKEHHTPDGFKNLYVVDTDKSFFDFLEMRLLGDEVWADHPALADQVPQQQVDIARIQAKSDLQAETDLPLITWLGHSMFLIQHKGLTLLTDPIFSNRASPLSFAGPKRYVPHAMDYADLPNIDIVIISHNHYDHLDNSTLSTLAERSLQQVSPTRFFVPLGLKAHLEQEGVIANNITELDWWDKSIAQNAFASADIQALPSQHWSARGLSDRLQTLWASWSINIDGFHIWFAGDTGYNSVQFKEIGERTDPIDLALIPIGAYLPRWFMQKYHVNPDEALKIQTDVKASKAIGMHWGTFPLTAEEPGDPVKALKHAQETQSLDESKFTTMAIGETMRFEP</sequence>
<dbReference type="InterPro" id="IPR036866">
    <property type="entry name" value="RibonucZ/Hydroxyglut_hydro"/>
</dbReference>
<name>A0AAW8QYD1_9ALTE</name>
<dbReference type="Gene3D" id="3.60.15.10">
    <property type="entry name" value="Ribonuclease Z/Hydroxyacylglutathione hydrolase-like"/>
    <property type="match status" value="1"/>
</dbReference>
<proteinExistence type="predicted"/>
<dbReference type="PANTHER" id="PTHR15032">
    <property type="entry name" value="N-ACYL-PHOSPHATIDYLETHANOLAMINE-HYDROLYZING PHOSPHOLIPASE D"/>
    <property type="match status" value="1"/>
</dbReference>
<dbReference type="AlphaFoldDB" id="A0AAW8QYD1"/>
<evidence type="ECO:0000313" key="2">
    <source>
        <dbReference type="EMBL" id="MDT0581957.1"/>
    </source>
</evidence>